<dbReference type="AlphaFoldDB" id="A0A177E9B2"/>
<proteinExistence type="predicted"/>
<evidence type="ECO:0000259" key="1">
    <source>
        <dbReference type="SMART" id="SM00834"/>
    </source>
</evidence>
<dbReference type="OrthoDB" id="9813321at2"/>
<dbReference type="RefSeq" id="WP_068542017.1">
    <property type="nucleotide sequence ID" value="NZ_LSFI01000025.1"/>
</dbReference>
<dbReference type="EMBL" id="LSFI01000025">
    <property type="protein sequence ID" value="OAG27589.1"/>
    <property type="molecule type" value="Genomic_DNA"/>
</dbReference>
<sequence length="122" mass="14016">MPIYEFRCEICGHVFERILKINEPWPPCPACGQNKVLKLPSVFGFTDASSWRSEREAAILKRARDYLIDGKVKEAQRFLSKAKQYVKTDRINKLSDSLASRKPIKGAYVSRRELVVTKKKDG</sequence>
<dbReference type="Pfam" id="PF09723">
    <property type="entry name" value="Zn_ribbon_8"/>
    <property type="match status" value="1"/>
</dbReference>
<dbReference type="SMART" id="SM00834">
    <property type="entry name" value="CxxC_CXXC_SSSS"/>
    <property type="match status" value="1"/>
</dbReference>
<protein>
    <submittedName>
        <fullName evidence="2">FmdB family transcriptional regulator</fullName>
    </submittedName>
</protein>
<gene>
    <name evidence="2" type="ORF">TH606_06010</name>
</gene>
<reference evidence="2 3" key="1">
    <citation type="submission" date="2016-02" db="EMBL/GenBank/DDBJ databases">
        <title>Draft genome sequence of Thermodesulfatator sp. S606.</title>
        <authorList>
            <person name="Lai Q."/>
            <person name="Cao J."/>
            <person name="Dupont S."/>
            <person name="Shao Z."/>
            <person name="Jebbar M."/>
            <person name="Alain K."/>
        </authorList>
    </citation>
    <scope>NUCLEOTIDE SEQUENCE [LARGE SCALE GENOMIC DNA]</scope>
    <source>
        <strain evidence="2 3">S606</strain>
    </source>
</reference>
<organism evidence="2 3">
    <name type="scientific">Thermodesulfatator autotrophicus</name>
    <dbReference type="NCBI Taxonomy" id="1795632"/>
    <lineage>
        <taxon>Bacteria</taxon>
        <taxon>Pseudomonadati</taxon>
        <taxon>Thermodesulfobacteriota</taxon>
        <taxon>Thermodesulfobacteria</taxon>
        <taxon>Thermodesulfobacteriales</taxon>
        <taxon>Thermodesulfatatoraceae</taxon>
        <taxon>Thermodesulfatator</taxon>
    </lineage>
</organism>
<name>A0A177E9B2_9BACT</name>
<dbReference type="InterPro" id="IPR013429">
    <property type="entry name" value="Regulatory_FmdB_Zinc_ribbon"/>
</dbReference>
<dbReference type="Proteomes" id="UP000076964">
    <property type="component" value="Unassembled WGS sequence"/>
</dbReference>
<feature type="domain" description="Putative regulatory protein FmdB zinc ribbon" evidence="1">
    <location>
        <begin position="1"/>
        <end position="41"/>
    </location>
</feature>
<dbReference type="NCBIfam" id="TIGR02605">
    <property type="entry name" value="CxxC_CxxC_SSSS"/>
    <property type="match status" value="1"/>
</dbReference>
<keyword evidence="3" id="KW-1185">Reference proteome</keyword>
<accession>A0A177E9B2</accession>
<comment type="caution">
    <text evidence="2">The sequence shown here is derived from an EMBL/GenBank/DDBJ whole genome shotgun (WGS) entry which is preliminary data.</text>
</comment>
<evidence type="ECO:0000313" key="2">
    <source>
        <dbReference type="EMBL" id="OAG27589.1"/>
    </source>
</evidence>
<dbReference type="STRING" id="1795632.TH606_06010"/>
<evidence type="ECO:0000313" key="3">
    <source>
        <dbReference type="Proteomes" id="UP000076964"/>
    </source>
</evidence>